<evidence type="ECO:0000256" key="1">
    <source>
        <dbReference type="SAM" id="Phobius"/>
    </source>
</evidence>
<accession>A0A1G2LLH8</accession>
<keyword evidence="1" id="KW-0472">Membrane</keyword>
<gene>
    <name evidence="2" type="ORF">A3H71_02720</name>
</gene>
<feature type="transmembrane region" description="Helical" evidence="1">
    <location>
        <begin position="21"/>
        <end position="39"/>
    </location>
</feature>
<dbReference type="EMBL" id="MHQV01000004">
    <property type="protein sequence ID" value="OHA11661.1"/>
    <property type="molecule type" value="Genomic_DNA"/>
</dbReference>
<proteinExistence type="predicted"/>
<evidence type="ECO:0000313" key="2">
    <source>
        <dbReference type="EMBL" id="OHA11661.1"/>
    </source>
</evidence>
<comment type="caution">
    <text evidence="2">The sequence shown here is derived from an EMBL/GenBank/DDBJ whole genome shotgun (WGS) entry which is preliminary data.</text>
</comment>
<name>A0A1G2LLH8_9BACT</name>
<dbReference type="Proteomes" id="UP000179052">
    <property type="component" value="Unassembled WGS sequence"/>
</dbReference>
<dbReference type="AlphaFoldDB" id="A0A1G2LLH8"/>
<keyword evidence="1" id="KW-0812">Transmembrane</keyword>
<reference evidence="2 3" key="1">
    <citation type="journal article" date="2016" name="Nat. Commun.">
        <title>Thousands of microbial genomes shed light on interconnected biogeochemical processes in an aquifer system.</title>
        <authorList>
            <person name="Anantharaman K."/>
            <person name="Brown C.T."/>
            <person name="Hug L.A."/>
            <person name="Sharon I."/>
            <person name="Castelle C.J."/>
            <person name="Probst A.J."/>
            <person name="Thomas B.C."/>
            <person name="Singh A."/>
            <person name="Wilkins M.J."/>
            <person name="Karaoz U."/>
            <person name="Brodie E.L."/>
            <person name="Williams K.H."/>
            <person name="Hubbard S.S."/>
            <person name="Banfield J.F."/>
        </authorList>
    </citation>
    <scope>NUCLEOTIDE SEQUENCE [LARGE SCALE GENOMIC DNA]</scope>
</reference>
<keyword evidence="1" id="KW-1133">Transmembrane helix</keyword>
<protein>
    <submittedName>
        <fullName evidence="2">Uncharacterized protein</fullName>
    </submittedName>
</protein>
<organism evidence="2 3">
    <name type="scientific">Candidatus Sungbacteria bacterium RIFCSPLOWO2_02_FULL_48_13b</name>
    <dbReference type="NCBI Taxonomy" id="1802283"/>
    <lineage>
        <taxon>Bacteria</taxon>
        <taxon>Candidatus Sungiibacteriota</taxon>
    </lineage>
</organism>
<sequence>MHLTSNQTKWKREMKKATIFVAFYGIIIVLAGVVLSIFMQNRFERAELQKYQQMVGVAGTLPRMQKNILWLDKFVIGQKDEVAKGILLSILDDNHYAYLRLADGYNSDMESREYRFAYKDKLPKGAQNGPLPKKFFAYPFEGKK</sequence>
<evidence type="ECO:0000313" key="3">
    <source>
        <dbReference type="Proteomes" id="UP000179052"/>
    </source>
</evidence>